<name>A0AAW9QYY4_9CHRO</name>
<dbReference type="RefSeq" id="WP_332866581.1">
    <property type="nucleotide sequence ID" value="NZ_JBAFSM010000040.1"/>
</dbReference>
<dbReference type="EMBL" id="JBAFSM010000040">
    <property type="protein sequence ID" value="MEG3439098.1"/>
    <property type="molecule type" value="Genomic_DNA"/>
</dbReference>
<proteinExistence type="predicted"/>
<evidence type="ECO:0000313" key="1">
    <source>
        <dbReference type="EMBL" id="MEG3439098.1"/>
    </source>
</evidence>
<dbReference type="Proteomes" id="UP001328733">
    <property type="component" value="Unassembled WGS sequence"/>
</dbReference>
<protein>
    <submittedName>
        <fullName evidence="1">Uncharacterized protein</fullName>
    </submittedName>
</protein>
<gene>
    <name evidence="1" type="ORF">V0288_18375</name>
</gene>
<evidence type="ECO:0000313" key="2">
    <source>
        <dbReference type="Proteomes" id="UP001328733"/>
    </source>
</evidence>
<keyword evidence="2" id="KW-1185">Reference proteome</keyword>
<sequence length="217" mass="23528">MVESRKVKSIISIALGFWFGQSIALVPRSNAQSAITLNTLQSATYNIPNYGKVTLNNGNFQGNTGKITAVTLSQDALIGNFTGDNYEDGVAVLRVTFDPSTGLRSKYYLALVADSNGTPSNVDTVFLGEGVNIDRVATQNGTVTVTMGVYYPGDPPCCPQGISTRQYTVNPAESRLVLTSVQDRLENTVTERNFPVPRILNDNLPYQPPADEIQVNF</sequence>
<accession>A0AAW9QYY4</accession>
<dbReference type="AlphaFoldDB" id="A0AAW9QYY4"/>
<reference evidence="1 2" key="1">
    <citation type="submission" date="2024-01" db="EMBL/GenBank/DDBJ databases">
        <title>Genomic insights into the taxonomy and metabolism of the cyanobacterium Pannus brasiliensis CCIBt3594.</title>
        <authorList>
            <person name="Machado M."/>
            <person name="Botero N.B."/>
            <person name="Andreote A.P.D."/>
            <person name="Feitosa A.M.T."/>
            <person name="Popin R."/>
            <person name="Sivonen K."/>
            <person name="Fiore M.F."/>
        </authorList>
    </citation>
    <scope>NUCLEOTIDE SEQUENCE [LARGE SCALE GENOMIC DNA]</scope>
    <source>
        <strain evidence="1 2">CCIBt3594</strain>
    </source>
</reference>
<comment type="caution">
    <text evidence="1">The sequence shown here is derived from an EMBL/GenBank/DDBJ whole genome shotgun (WGS) entry which is preliminary data.</text>
</comment>
<organism evidence="1 2">
    <name type="scientific">Pannus brasiliensis CCIBt3594</name>
    <dbReference type="NCBI Taxonomy" id="1427578"/>
    <lineage>
        <taxon>Bacteria</taxon>
        <taxon>Bacillati</taxon>
        <taxon>Cyanobacteriota</taxon>
        <taxon>Cyanophyceae</taxon>
        <taxon>Oscillatoriophycideae</taxon>
        <taxon>Chroococcales</taxon>
        <taxon>Microcystaceae</taxon>
        <taxon>Pannus</taxon>
    </lineage>
</organism>